<proteinExistence type="predicted"/>
<dbReference type="InterPro" id="IPR001611">
    <property type="entry name" value="Leu-rich_rpt"/>
</dbReference>
<dbReference type="PANTHER" id="PTHR48064:SF1">
    <property type="entry name" value="RECEPTOR-LIKE PROTEIN 51-RELATED"/>
    <property type="match status" value="1"/>
</dbReference>
<keyword evidence="2" id="KW-0677">Repeat</keyword>
<feature type="compositionally biased region" description="Low complexity" evidence="3">
    <location>
        <begin position="431"/>
        <end position="447"/>
    </location>
</feature>
<dbReference type="EMBL" id="JACBKZ010000008">
    <property type="protein sequence ID" value="KAF5943920.1"/>
    <property type="molecule type" value="Genomic_DNA"/>
</dbReference>
<reference evidence="7" key="1">
    <citation type="journal article" date="2020" name="Nat. Commun.">
        <title>Genome assembly of wild tea tree DASZ reveals pedigree and selection history of tea varieties.</title>
        <authorList>
            <person name="Zhang W."/>
            <person name="Zhang Y."/>
            <person name="Qiu H."/>
            <person name="Guo Y."/>
            <person name="Wan H."/>
            <person name="Zhang X."/>
            <person name="Scossa F."/>
            <person name="Alseekh S."/>
            <person name="Zhang Q."/>
            <person name="Wang P."/>
            <person name="Xu L."/>
            <person name="Schmidt M.H."/>
            <person name="Jia X."/>
            <person name="Li D."/>
            <person name="Zhu A."/>
            <person name="Guo F."/>
            <person name="Chen W."/>
            <person name="Ni D."/>
            <person name="Usadel B."/>
            <person name="Fernie A.R."/>
            <person name="Wen W."/>
        </authorList>
    </citation>
    <scope>NUCLEOTIDE SEQUENCE [LARGE SCALE GENOMIC DNA]</scope>
    <source>
        <strain evidence="7">cv. G240</strain>
    </source>
</reference>
<keyword evidence="4" id="KW-0812">Transmembrane</keyword>
<keyword evidence="5" id="KW-0732">Signal</keyword>
<keyword evidence="7" id="KW-1185">Reference proteome</keyword>
<dbReference type="Proteomes" id="UP000593564">
    <property type="component" value="Unassembled WGS sequence"/>
</dbReference>
<dbReference type="FunFam" id="3.80.10.10:FF:000383">
    <property type="entry name" value="Leucine-rich repeat receptor protein kinase EMS1"/>
    <property type="match status" value="1"/>
</dbReference>
<dbReference type="Pfam" id="PF00560">
    <property type="entry name" value="LRR_1"/>
    <property type="match status" value="4"/>
</dbReference>
<feature type="region of interest" description="Disordered" evidence="3">
    <location>
        <begin position="20"/>
        <end position="111"/>
    </location>
</feature>
<feature type="signal peptide" evidence="5">
    <location>
        <begin position="1"/>
        <end position="23"/>
    </location>
</feature>
<reference evidence="6 7" key="2">
    <citation type="submission" date="2020-07" db="EMBL/GenBank/DDBJ databases">
        <title>Genome assembly of wild tea tree DASZ reveals pedigree and selection history of tea varieties.</title>
        <authorList>
            <person name="Zhang W."/>
        </authorList>
    </citation>
    <scope>NUCLEOTIDE SEQUENCE [LARGE SCALE GENOMIC DNA]</scope>
    <source>
        <strain evidence="7">cv. G240</strain>
        <tissue evidence="6">Leaf</tissue>
    </source>
</reference>
<dbReference type="InterPro" id="IPR053038">
    <property type="entry name" value="RLP_Defense"/>
</dbReference>
<gene>
    <name evidence="6" type="ORF">HYC85_017997</name>
</gene>
<comment type="caution">
    <text evidence="6">The sequence shown here is derived from an EMBL/GenBank/DDBJ whole genome shotgun (WGS) entry which is preliminary data.</text>
</comment>
<evidence type="ECO:0008006" key="8">
    <source>
        <dbReference type="Google" id="ProtNLM"/>
    </source>
</evidence>
<evidence type="ECO:0000256" key="5">
    <source>
        <dbReference type="SAM" id="SignalP"/>
    </source>
</evidence>
<feature type="compositionally biased region" description="Pro residues" evidence="3">
    <location>
        <begin position="84"/>
        <end position="100"/>
    </location>
</feature>
<dbReference type="Gene3D" id="3.80.10.10">
    <property type="entry name" value="Ribonuclease Inhibitor"/>
    <property type="match status" value="2"/>
</dbReference>
<feature type="chain" id="PRO_5029871009" description="Leucine-rich repeat-containing N-terminal plant-type domain-containing protein" evidence="5">
    <location>
        <begin position="24"/>
        <end position="492"/>
    </location>
</feature>
<evidence type="ECO:0000313" key="7">
    <source>
        <dbReference type="Proteomes" id="UP000593564"/>
    </source>
</evidence>
<keyword evidence="1" id="KW-0433">Leucine-rich repeat</keyword>
<feature type="transmembrane region" description="Helical" evidence="4">
    <location>
        <begin position="466"/>
        <end position="487"/>
    </location>
</feature>
<sequence>MAPWPPFLPILLSLLISSSLTSSLSPPNTTKPISPTKPPSAPSPTTSPSIPSHSNKTISPSESPSTKTKSPSAPSPTKSHSLPSPSPSTSPSPTKSPPSTPSSSSSSPLDPKQLTALQSLNIPTSKDPCSPPPSSLHTAAVCDGSKPFRHLLSLRLANCSADVEISVTALKSLSTLTNLEFINCPITPVHFPSDLASNLHSFTCIHSLKKLTGVWLSRLQNLTDLTVSGVTVNARGPSIVLGAMKKLKSVTISQANLTGYLPKHWHLNLTHVDFSGNRLRGKIPSSITLLENLQLLNLSSNLLIGEIPTSIGDLLSLQNVSLASNSLSGSIPESLSSIPALVHLDLGSNQLNGTIPKFIANMKGLKYLNLEKNNFNGVMPFNASFIKRLVVFKIGGNTNLCYNHSIFSPKVKLGIAPCDKHGLPLSPPPAKDSSAADSSDGASTDDYSMADDSSKKKKKPRGPSKVVLGVAIGLSSVVFFIIFLVLISKCCR</sequence>
<evidence type="ECO:0000256" key="3">
    <source>
        <dbReference type="SAM" id="MobiDB-lite"/>
    </source>
</evidence>
<dbReference type="PANTHER" id="PTHR48064">
    <property type="entry name" value="OS01G0750400 PROTEIN"/>
    <property type="match status" value="1"/>
</dbReference>
<evidence type="ECO:0000256" key="1">
    <source>
        <dbReference type="ARBA" id="ARBA00022614"/>
    </source>
</evidence>
<dbReference type="AlphaFoldDB" id="A0A7J7GTA5"/>
<protein>
    <recommendedName>
        <fullName evidence="8">Leucine-rich repeat-containing N-terminal plant-type domain-containing protein</fullName>
    </recommendedName>
</protein>
<keyword evidence="4" id="KW-1133">Transmembrane helix</keyword>
<evidence type="ECO:0000313" key="6">
    <source>
        <dbReference type="EMBL" id="KAF5943920.1"/>
    </source>
</evidence>
<feature type="region of interest" description="Disordered" evidence="3">
    <location>
        <begin position="426"/>
        <end position="462"/>
    </location>
</feature>
<evidence type="ECO:0000256" key="4">
    <source>
        <dbReference type="SAM" id="Phobius"/>
    </source>
</evidence>
<feature type="compositionally biased region" description="Low complexity" evidence="3">
    <location>
        <begin position="43"/>
        <end position="83"/>
    </location>
</feature>
<evidence type="ECO:0000256" key="2">
    <source>
        <dbReference type="ARBA" id="ARBA00022737"/>
    </source>
</evidence>
<name>A0A7J7GTA5_CAMSI</name>
<dbReference type="SUPFAM" id="SSF52058">
    <property type="entry name" value="L domain-like"/>
    <property type="match status" value="1"/>
</dbReference>
<feature type="compositionally biased region" description="Low complexity" evidence="3">
    <location>
        <begin position="20"/>
        <end position="34"/>
    </location>
</feature>
<dbReference type="InterPro" id="IPR032675">
    <property type="entry name" value="LRR_dom_sf"/>
</dbReference>
<accession>A0A7J7GTA5</accession>
<organism evidence="6 7">
    <name type="scientific">Camellia sinensis</name>
    <name type="common">Tea plant</name>
    <name type="synonym">Thea sinensis</name>
    <dbReference type="NCBI Taxonomy" id="4442"/>
    <lineage>
        <taxon>Eukaryota</taxon>
        <taxon>Viridiplantae</taxon>
        <taxon>Streptophyta</taxon>
        <taxon>Embryophyta</taxon>
        <taxon>Tracheophyta</taxon>
        <taxon>Spermatophyta</taxon>
        <taxon>Magnoliopsida</taxon>
        <taxon>eudicotyledons</taxon>
        <taxon>Gunneridae</taxon>
        <taxon>Pentapetalae</taxon>
        <taxon>asterids</taxon>
        <taxon>Ericales</taxon>
        <taxon>Theaceae</taxon>
        <taxon>Camellia</taxon>
    </lineage>
</organism>
<keyword evidence="4" id="KW-0472">Membrane</keyword>